<sequence length="55" mass="6047">MQPLAMVSKGLIRLNSSQGLNKREMDLQAHGSGDMAVFRSFLKKNDTLQQVVTGV</sequence>
<dbReference type="AlphaFoldDB" id="A0A8D5UFN4"/>
<evidence type="ECO:0000313" key="2">
    <source>
        <dbReference type="Proteomes" id="UP000677436"/>
    </source>
</evidence>
<organism evidence="1 2">
    <name type="scientific">Polycladomyces abyssicola</name>
    <dbReference type="NCBI Taxonomy" id="1125966"/>
    <lineage>
        <taxon>Bacteria</taxon>
        <taxon>Bacillati</taxon>
        <taxon>Bacillota</taxon>
        <taxon>Bacilli</taxon>
        <taxon>Bacillales</taxon>
        <taxon>Thermoactinomycetaceae</taxon>
        <taxon>Polycladomyces</taxon>
    </lineage>
</organism>
<dbReference type="RefSeq" id="WP_212774609.1">
    <property type="nucleotide sequence ID" value="NZ_AP024601.1"/>
</dbReference>
<evidence type="ECO:0000313" key="1">
    <source>
        <dbReference type="EMBL" id="BCU81368.1"/>
    </source>
</evidence>
<accession>A0A8D5UFN4</accession>
<protein>
    <submittedName>
        <fullName evidence="1">Uncharacterized protein</fullName>
    </submittedName>
</protein>
<keyword evidence="2" id="KW-1185">Reference proteome</keyword>
<name>A0A8D5UFN4_9BACL</name>
<dbReference type="EMBL" id="AP024601">
    <property type="protein sequence ID" value="BCU81368.1"/>
    <property type="molecule type" value="Genomic_DNA"/>
</dbReference>
<reference evidence="1" key="1">
    <citation type="journal article" date="2013" name="Int. J. Syst. Evol. Microbiol.">
        <title>Polycladomyces abyssicola gen. nov., sp. nov., a thermophilic filamentous bacterium isolated from hemipelagic sediment.</title>
        <authorList>
            <person name="Tsubouchi T."/>
            <person name="Shimane Y."/>
            <person name="Mori K."/>
            <person name="Usui K."/>
            <person name="Hiraki T."/>
            <person name="Tame A."/>
            <person name="Uematsu K."/>
            <person name="Maruyama T."/>
            <person name="Hatada Y."/>
        </authorList>
    </citation>
    <scope>NUCLEOTIDE SEQUENCE</scope>
    <source>
        <strain evidence="1">JIR-001</strain>
    </source>
</reference>
<reference evidence="1" key="2">
    <citation type="journal article" date="2021" name="Microbiol. Resour. Announc.">
        <title>Complete Genome Sequence of Polycladomyces abyssicola JIR-001T, Isolated from Hemipelagic Sediment in Deep Seawater.</title>
        <authorList>
            <person name="Tsubouchi T."/>
            <person name="Kaneko Y."/>
        </authorList>
    </citation>
    <scope>NUCLEOTIDE SEQUENCE</scope>
    <source>
        <strain evidence="1">JIR-001</strain>
    </source>
</reference>
<proteinExistence type="predicted"/>
<dbReference type="Proteomes" id="UP000677436">
    <property type="component" value="Chromosome"/>
</dbReference>
<dbReference type="KEGG" id="pabs:JIR001_11510"/>
<gene>
    <name evidence="1" type="ORF">JIR001_11510</name>
</gene>